<feature type="domain" description="SGNH hydrolase-type esterase" evidence="2">
    <location>
        <begin position="38"/>
        <end position="197"/>
    </location>
</feature>
<feature type="chain" id="PRO_5046634965" evidence="1">
    <location>
        <begin position="22"/>
        <end position="215"/>
    </location>
</feature>
<dbReference type="EMBL" id="JBHSGU010000002">
    <property type="protein sequence ID" value="MFC4699003.1"/>
    <property type="molecule type" value="Genomic_DNA"/>
</dbReference>
<dbReference type="PANTHER" id="PTHR30383">
    <property type="entry name" value="THIOESTERASE 1/PROTEASE 1/LYSOPHOSPHOLIPASE L1"/>
    <property type="match status" value="1"/>
</dbReference>
<organism evidence="3 4">
    <name type="scientific">Glaciecola siphonariae</name>
    <dbReference type="NCBI Taxonomy" id="521012"/>
    <lineage>
        <taxon>Bacteria</taxon>
        <taxon>Pseudomonadati</taxon>
        <taxon>Pseudomonadota</taxon>
        <taxon>Gammaproteobacteria</taxon>
        <taxon>Alteromonadales</taxon>
        <taxon>Alteromonadaceae</taxon>
        <taxon>Glaciecola</taxon>
    </lineage>
</organism>
<dbReference type="Proteomes" id="UP001595897">
    <property type="component" value="Unassembled WGS sequence"/>
</dbReference>
<dbReference type="PANTHER" id="PTHR30383:SF24">
    <property type="entry name" value="THIOESTERASE 1_PROTEASE 1_LYSOPHOSPHOLIPASE L1"/>
    <property type="match status" value="1"/>
</dbReference>
<keyword evidence="4" id="KW-1185">Reference proteome</keyword>
<dbReference type="SUPFAM" id="SSF52266">
    <property type="entry name" value="SGNH hydrolase"/>
    <property type="match status" value="1"/>
</dbReference>
<keyword evidence="1" id="KW-0732">Signal</keyword>
<protein>
    <submittedName>
        <fullName evidence="3">Arylesterase</fullName>
    </submittedName>
</protein>
<feature type="signal peptide" evidence="1">
    <location>
        <begin position="1"/>
        <end position="21"/>
    </location>
</feature>
<accession>A0ABV9LU42</accession>
<dbReference type="InterPro" id="IPR036514">
    <property type="entry name" value="SGNH_hydro_sf"/>
</dbReference>
<evidence type="ECO:0000313" key="4">
    <source>
        <dbReference type="Proteomes" id="UP001595897"/>
    </source>
</evidence>
<sequence>MAKCIFFIALLFPIIAHSDQAANPNTDYKNVSEYKLLVLGDSLSAAYGLTAAQGWVSLLSDKWEQNGQNIDVVNAAISGDTTDGGLARLPRLLDLHQPTHLYIELGGNNGLQGHNPNKIKQNLAQMIELAESEGVSVILQEIQIPTNYGRRYTNLFVQNYHELAKEYDVPLIPFFLQDIALVPGLMQNDGIHPTAEAQPMIVEFLSDRLVGVIKQ</sequence>
<evidence type="ECO:0000259" key="2">
    <source>
        <dbReference type="Pfam" id="PF13472"/>
    </source>
</evidence>
<dbReference type="InterPro" id="IPR013830">
    <property type="entry name" value="SGNH_hydro"/>
</dbReference>
<dbReference type="Pfam" id="PF13472">
    <property type="entry name" value="Lipase_GDSL_2"/>
    <property type="match status" value="1"/>
</dbReference>
<evidence type="ECO:0000313" key="3">
    <source>
        <dbReference type="EMBL" id="MFC4699003.1"/>
    </source>
</evidence>
<dbReference type="InterPro" id="IPR051532">
    <property type="entry name" value="Ester_Hydrolysis_Enzymes"/>
</dbReference>
<gene>
    <name evidence="3" type="ORF">ACFO4O_02395</name>
</gene>
<proteinExistence type="predicted"/>
<reference evidence="4" key="1">
    <citation type="journal article" date="2019" name="Int. J. Syst. Evol. Microbiol.">
        <title>The Global Catalogue of Microorganisms (GCM) 10K type strain sequencing project: providing services to taxonomists for standard genome sequencing and annotation.</title>
        <authorList>
            <consortium name="The Broad Institute Genomics Platform"/>
            <consortium name="The Broad Institute Genome Sequencing Center for Infectious Disease"/>
            <person name="Wu L."/>
            <person name="Ma J."/>
        </authorList>
    </citation>
    <scope>NUCLEOTIDE SEQUENCE [LARGE SCALE GENOMIC DNA]</scope>
    <source>
        <strain evidence="4">KACC 12507</strain>
    </source>
</reference>
<dbReference type="CDD" id="cd01822">
    <property type="entry name" value="Lysophospholipase_L1_like"/>
    <property type="match status" value="1"/>
</dbReference>
<dbReference type="Gene3D" id="3.40.50.1110">
    <property type="entry name" value="SGNH hydrolase"/>
    <property type="match status" value="1"/>
</dbReference>
<dbReference type="RefSeq" id="WP_382408194.1">
    <property type="nucleotide sequence ID" value="NZ_JBHSGU010000002.1"/>
</dbReference>
<comment type="caution">
    <text evidence="3">The sequence shown here is derived from an EMBL/GenBank/DDBJ whole genome shotgun (WGS) entry which is preliminary data.</text>
</comment>
<name>A0ABV9LU42_9ALTE</name>
<evidence type="ECO:0000256" key="1">
    <source>
        <dbReference type="SAM" id="SignalP"/>
    </source>
</evidence>